<accession>A0A8J2KFD3</accession>
<evidence type="ECO:0000313" key="1">
    <source>
        <dbReference type="EMBL" id="CAG7725124.1"/>
    </source>
</evidence>
<dbReference type="AlphaFoldDB" id="A0A8J2KFD3"/>
<proteinExistence type="predicted"/>
<protein>
    <submittedName>
        <fullName evidence="1">Uncharacterized protein</fullName>
    </submittedName>
</protein>
<sequence length="181" mass="20103">VFASFESKFADLVPDRSGRKVHSKRKINSGDEFSRHQAHHVPDFGRYLTLIATSTSASGYPCCPQQFKVDTPWIVLKSPVIPAEEISILRQKVKYLAVLPNMEGAVVLLDDGRGLLQPQTAFYVADNIIFVCDGTLRSAKTVRMVLYRNPVMIFTSSWDGGEGVIFSTVDITSFLYSVALL</sequence>
<keyword evidence="2" id="KW-1185">Reference proteome</keyword>
<reference evidence="1" key="1">
    <citation type="submission" date="2021-06" db="EMBL/GenBank/DDBJ databases">
        <authorList>
            <person name="Hodson N. C."/>
            <person name="Mongue J. A."/>
            <person name="Jaron S. K."/>
        </authorList>
    </citation>
    <scope>NUCLEOTIDE SEQUENCE</scope>
</reference>
<evidence type="ECO:0000313" key="2">
    <source>
        <dbReference type="Proteomes" id="UP000708208"/>
    </source>
</evidence>
<dbReference type="EMBL" id="CAJVCH010117765">
    <property type="protein sequence ID" value="CAG7725124.1"/>
    <property type="molecule type" value="Genomic_DNA"/>
</dbReference>
<name>A0A8J2KFD3_9HEXA</name>
<gene>
    <name evidence="1" type="ORF">AFUS01_LOCUS14104</name>
</gene>
<dbReference type="Proteomes" id="UP000708208">
    <property type="component" value="Unassembled WGS sequence"/>
</dbReference>
<feature type="non-terminal residue" evidence="1">
    <location>
        <position position="1"/>
    </location>
</feature>
<organism evidence="1 2">
    <name type="scientific">Allacma fusca</name>
    <dbReference type="NCBI Taxonomy" id="39272"/>
    <lineage>
        <taxon>Eukaryota</taxon>
        <taxon>Metazoa</taxon>
        <taxon>Ecdysozoa</taxon>
        <taxon>Arthropoda</taxon>
        <taxon>Hexapoda</taxon>
        <taxon>Collembola</taxon>
        <taxon>Symphypleona</taxon>
        <taxon>Sminthuridae</taxon>
        <taxon>Allacma</taxon>
    </lineage>
</organism>
<comment type="caution">
    <text evidence="1">The sequence shown here is derived from an EMBL/GenBank/DDBJ whole genome shotgun (WGS) entry which is preliminary data.</text>
</comment>